<feature type="region of interest" description="Disordered" evidence="1">
    <location>
        <begin position="194"/>
        <end position="242"/>
    </location>
</feature>
<organism evidence="3 4">
    <name type="scientific">Salix koriyanagi</name>
    <dbReference type="NCBI Taxonomy" id="2511006"/>
    <lineage>
        <taxon>Eukaryota</taxon>
        <taxon>Viridiplantae</taxon>
        <taxon>Streptophyta</taxon>
        <taxon>Embryophyta</taxon>
        <taxon>Tracheophyta</taxon>
        <taxon>Spermatophyta</taxon>
        <taxon>Magnoliopsida</taxon>
        <taxon>eudicotyledons</taxon>
        <taxon>Gunneridae</taxon>
        <taxon>Pentapetalae</taxon>
        <taxon>rosids</taxon>
        <taxon>fabids</taxon>
        <taxon>Malpighiales</taxon>
        <taxon>Salicaceae</taxon>
        <taxon>Saliceae</taxon>
        <taxon>Salix</taxon>
    </lineage>
</organism>
<dbReference type="Gene3D" id="3.40.50.300">
    <property type="entry name" value="P-loop containing nucleotide triphosphate hydrolases"/>
    <property type="match status" value="1"/>
</dbReference>
<dbReference type="InterPro" id="IPR014001">
    <property type="entry name" value="Helicase_ATP-bd"/>
</dbReference>
<evidence type="ECO:0000313" key="3">
    <source>
        <dbReference type="EMBL" id="KAJ6710223.1"/>
    </source>
</evidence>
<reference evidence="3" key="1">
    <citation type="submission" date="2022-11" db="EMBL/GenBank/DDBJ databases">
        <authorList>
            <person name="Hyden B.L."/>
            <person name="Feng K."/>
            <person name="Yates T."/>
            <person name="Jawdy S."/>
            <person name="Smart L.B."/>
            <person name="Muchero W."/>
        </authorList>
    </citation>
    <scope>NUCLEOTIDE SEQUENCE</scope>
    <source>
        <tissue evidence="3">Shoot tip</tissue>
    </source>
</reference>
<accession>A0A9Q0TEM1</accession>
<dbReference type="PANTHER" id="PTHR14074:SF16">
    <property type="entry name" value="ANTIVIRAL INNATE IMMUNE RESPONSE RECEPTOR RIG-I"/>
    <property type="match status" value="1"/>
</dbReference>
<evidence type="ECO:0000259" key="2">
    <source>
        <dbReference type="PROSITE" id="PS51192"/>
    </source>
</evidence>
<dbReference type="EMBL" id="JAPFFM010000015">
    <property type="protein sequence ID" value="KAJ6710223.1"/>
    <property type="molecule type" value="Genomic_DNA"/>
</dbReference>
<dbReference type="GO" id="GO:0005737">
    <property type="term" value="C:cytoplasm"/>
    <property type="evidence" value="ECO:0007669"/>
    <property type="project" value="TreeGrafter"/>
</dbReference>
<feature type="non-terminal residue" evidence="3">
    <location>
        <position position="410"/>
    </location>
</feature>
<name>A0A9Q0TEM1_9ROSI</name>
<dbReference type="FunFam" id="3.40.50.300:FF:002433">
    <property type="entry name" value="Endoribonuclease Dicer homolog 1"/>
    <property type="match status" value="1"/>
</dbReference>
<feature type="compositionally biased region" description="Basic and acidic residues" evidence="1">
    <location>
        <begin position="200"/>
        <end position="228"/>
    </location>
</feature>
<reference evidence="3" key="2">
    <citation type="journal article" date="2023" name="Int. J. Mol. Sci.">
        <title>De Novo Assembly and Annotation of 11 Diverse Shrub Willow (Salix) Genomes Reveals Novel Gene Organization in Sex-Linked Regions.</title>
        <authorList>
            <person name="Hyden B."/>
            <person name="Feng K."/>
            <person name="Yates T.B."/>
            <person name="Jawdy S."/>
            <person name="Cereghino C."/>
            <person name="Smart L.B."/>
            <person name="Muchero W."/>
        </authorList>
    </citation>
    <scope>NUCLEOTIDE SEQUENCE</scope>
    <source>
        <tissue evidence="3">Shoot tip</tissue>
    </source>
</reference>
<dbReference type="AlphaFoldDB" id="A0A9Q0TEM1"/>
<sequence>MESESNIRVSGIGGGGGGGPSYWLDACEDISCDIIDDFVDFDTSVVQELSVDNNSNVNNDFFGGIDHILDSIKNGSGLPPPHSASTTNNVSNGSRECIVGDGWFINVENGVCHGSSVSQSNGGDKDIIDRKGQVENVGNGLNLANGKREERFSNNFVKENGKKDEQSTERGIDSDERCGKRARLGCYRNERVYSSRGHHEHRDRERGCSRKRSRDWDESDRRDRDSSRRRDRYSGSNRRDGRDRDWRERELRGYWERDRSGSKEMVFRLGTWEADRNKEGREASDKIQECKGELEKKSEESKEKVPEEQARQYQLDVLDQAKKKNTIAFLETGAGKTLIAVFLIKSICNDLQRQNKKILAVFLVPKVPLVYQQAEVIREGTGYQVGRYCGEMGQDFWDTRRWQHEFETKQ</sequence>
<comment type="caution">
    <text evidence="3">The sequence shown here is derived from an EMBL/GenBank/DDBJ whole genome shotgun (WGS) entry which is preliminary data.</text>
</comment>
<feature type="domain" description="Helicase ATP-binding" evidence="2">
    <location>
        <begin position="317"/>
        <end position="410"/>
    </location>
</feature>
<evidence type="ECO:0000313" key="4">
    <source>
        <dbReference type="Proteomes" id="UP001151752"/>
    </source>
</evidence>
<feature type="compositionally biased region" description="Basic and acidic residues" evidence="1">
    <location>
        <begin position="159"/>
        <end position="176"/>
    </location>
</feature>
<gene>
    <name evidence="3" type="ORF">OIU74_011164</name>
</gene>
<dbReference type="InterPro" id="IPR027417">
    <property type="entry name" value="P-loop_NTPase"/>
</dbReference>
<dbReference type="GO" id="GO:0005524">
    <property type="term" value="F:ATP binding"/>
    <property type="evidence" value="ECO:0007669"/>
    <property type="project" value="InterPro"/>
</dbReference>
<dbReference type="InterPro" id="IPR051363">
    <property type="entry name" value="RLR_Helicase"/>
</dbReference>
<proteinExistence type="predicted"/>
<dbReference type="InterPro" id="IPR011545">
    <property type="entry name" value="DEAD/DEAH_box_helicase_dom"/>
</dbReference>
<protein>
    <submittedName>
        <fullName evidence="3">ENDORIBONUCLEASE DICER-like protein 1</fullName>
    </submittedName>
</protein>
<dbReference type="GO" id="GO:0003676">
    <property type="term" value="F:nucleic acid binding"/>
    <property type="evidence" value="ECO:0007669"/>
    <property type="project" value="InterPro"/>
</dbReference>
<feature type="region of interest" description="Disordered" evidence="1">
    <location>
        <begin position="116"/>
        <end position="176"/>
    </location>
</feature>
<dbReference type="SUPFAM" id="SSF52540">
    <property type="entry name" value="P-loop containing nucleoside triphosphate hydrolases"/>
    <property type="match status" value="1"/>
</dbReference>
<dbReference type="PROSITE" id="PS51192">
    <property type="entry name" value="HELICASE_ATP_BIND_1"/>
    <property type="match status" value="1"/>
</dbReference>
<feature type="compositionally biased region" description="Basic and acidic residues" evidence="1">
    <location>
        <begin position="123"/>
        <end position="133"/>
    </location>
</feature>
<dbReference type="Pfam" id="PF00270">
    <property type="entry name" value="DEAD"/>
    <property type="match status" value="1"/>
</dbReference>
<keyword evidence="4" id="KW-1185">Reference proteome</keyword>
<evidence type="ECO:0000256" key="1">
    <source>
        <dbReference type="SAM" id="MobiDB-lite"/>
    </source>
</evidence>
<dbReference type="PANTHER" id="PTHR14074">
    <property type="entry name" value="HELICASE WITH DEATH DOMAIN-RELATED"/>
    <property type="match status" value="1"/>
</dbReference>
<dbReference type="Proteomes" id="UP001151752">
    <property type="component" value="Chromosome 2"/>
</dbReference>